<keyword evidence="1" id="KW-0472">Membrane</keyword>
<evidence type="ECO:0000313" key="4">
    <source>
        <dbReference type="Proteomes" id="UP000316416"/>
    </source>
</evidence>
<evidence type="ECO:0000313" key="3">
    <source>
        <dbReference type="EMBL" id="QPG58429.2"/>
    </source>
</evidence>
<name>A0ABX6V7Q5_9GAMM</name>
<keyword evidence="1" id="KW-1133">Transmembrane helix</keyword>
<evidence type="ECO:0000259" key="2">
    <source>
        <dbReference type="PROSITE" id="PS50885"/>
    </source>
</evidence>
<reference evidence="3" key="1">
    <citation type="submission" date="2021-07" db="EMBL/GenBank/DDBJ databases">
        <title>Shewanella sp. YLB-07 whole genome sequence.</title>
        <authorList>
            <person name="Yu L."/>
        </authorList>
    </citation>
    <scope>NUCLEOTIDE SEQUENCE</scope>
    <source>
        <strain evidence="3">YLB-08</strain>
    </source>
</reference>
<dbReference type="InterPro" id="IPR007892">
    <property type="entry name" value="CHASE4"/>
</dbReference>
<feature type="transmembrane region" description="Helical" evidence="1">
    <location>
        <begin position="234"/>
        <end position="255"/>
    </location>
</feature>
<dbReference type="PROSITE" id="PS50885">
    <property type="entry name" value="HAMP"/>
    <property type="match status" value="1"/>
</dbReference>
<dbReference type="InterPro" id="IPR003660">
    <property type="entry name" value="HAMP_dom"/>
</dbReference>
<dbReference type="Gene3D" id="3.30.450.20">
    <property type="entry name" value="PAS domain"/>
    <property type="match status" value="1"/>
</dbReference>
<dbReference type="SUPFAM" id="SSF55785">
    <property type="entry name" value="PYP-like sensor domain (PAS domain)"/>
    <property type="match status" value="1"/>
</dbReference>
<dbReference type="EMBL" id="CP045503">
    <property type="protein sequence ID" value="QPG58429.2"/>
    <property type="molecule type" value="Genomic_DNA"/>
</dbReference>
<protein>
    <recommendedName>
        <fullName evidence="2">HAMP domain-containing protein</fullName>
    </recommendedName>
</protein>
<organism evidence="3 4">
    <name type="scientific">Shewanella eurypsychrophilus</name>
    <dbReference type="NCBI Taxonomy" id="2593656"/>
    <lineage>
        <taxon>Bacteria</taxon>
        <taxon>Pseudomonadati</taxon>
        <taxon>Pseudomonadota</taxon>
        <taxon>Gammaproteobacteria</taxon>
        <taxon>Alteromonadales</taxon>
        <taxon>Shewanellaceae</taxon>
        <taxon>Shewanella</taxon>
    </lineage>
</organism>
<dbReference type="Gene3D" id="6.10.340.10">
    <property type="match status" value="1"/>
</dbReference>
<dbReference type="Pfam" id="PF05228">
    <property type="entry name" value="CHASE4"/>
    <property type="match status" value="1"/>
</dbReference>
<dbReference type="Proteomes" id="UP000316416">
    <property type="component" value="Chromosome"/>
</dbReference>
<evidence type="ECO:0000256" key="1">
    <source>
        <dbReference type="SAM" id="Phobius"/>
    </source>
</evidence>
<feature type="domain" description="HAMP" evidence="2">
    <location>
        <begin position="257"/>
        <end position="310"/>
    </location>
</feature>
<keyword evidence="4" id="KW-1185">Reference proteome</keyword>
<sequence>MSSEFKRLELIQAEKYASILVGLLELELSYIDSFALDNAHWSETYNFVSDRNEEYQSTTLNTATLSHAELDGVLILDNSGENVLALSNLNLKQQKELWIKAEKVRGNSNNRASRGIMIIGDTPIFFAMQLITNGEDKSVSNGVYFTFLTLGPDVLSKVSAITGVGAALKIDASNEDIFDSYAIDHKLHFALNSIGQTHELIKASFHLYSEKSRQVEVMMLVEFEQIQSRFDGPIFTLIPSLVLTTLVCIFLLMVIRYHIVKPILTISAHLDRLKDMEGKYVPMDVGWEDELGQLAENINKLFSRIYKKESFNKLLLSSIDNIIFVLDSQGKVTFATQSTLDWLKVELDEIVSFDLDFLLTNIDTATPSVAAWSHEIINKKQTIAYDCQLRAMTKHEQVIDAQVRGYPVESINAELNGAIVIIRFNEFDEYIDVLDDKIR</sequence>
<keyword evidence="1" id="KW-0812">Transmembrane</keyword>
<gene>
    <name evidence="3" type="ORF">FM038_013995</name>
</gene>
<proteinExistence type="predicted"/>
<dbReference type="CDD" id="cd06225">
    <property type="entry name" value="HAMP"/>
    <property type="match status" value="1"/>
</dbReference>
<dbReference type="InterPro" id="IPR035965">
    <property type="entry name" value="PAS-like_dom_sf"/>
</dbReference>
<dbReference type="RefSeq" id="WP_185965694.1">
    <property type="nucleotide sequence ID" value="NZ_CP045503.2"/>
</dbReference>
<accession>A0ABX6V7Q5</accession>